<comment type="similarity">
    <text evidence="2">Belongs to the bacterial solute-binding protein 2 family.</text>
</comment>
<dbReference type="EMBL" id="OCSU01000001">
    <property type="protein sequence ID" value="SOE46625.1"/>
    <property type="molecule type" value="Genomic_DNA"/>
</dbReference>
<organism evidence="6 7">
    <name type="scientific">Caballeronia arationis</name>
    <dbReference type="NCBI Taxonomy" id="1777142"/>
    <lineage>
        <taxon>Bacteria</taxon>
        <taxon>Pseudomonadati</taxon>
        <taxon>Pseudomonadota</taxon>
        <taxon>Betaproteobacteria</taxon>
        <taxon>Burkholderiales</taxon>
        <taxon>Burkholderiaceae</taxon>
        <taxon>Caballeronia</taxon>
    </lineage>
</organism>
<reference evidence="6 7" key="1">
    <citation type="submission" date="2017-09" db="EMBL/GenBank/DDBJ databases">
        <authorList>
            <person name="Varghese N."/>
            <person name="Submissions S."/>
        </authorList>
    </citation>
    <scope>NUCLEOTIDE SEQUENCE [LARGE SCALE GENOMIC DNA]</scope>
    <source>
        <strain evidence="6 7">OK806</strain>
    </source>
</reference>
<comment type="caution">
    <text evidence="6">The sequence shown here is derived from an EMBL/GenBank/DDBJ whole genome shotgun (WGS) entry which is preliminary data.</text>
</comment>
<feature type="domain" description="Periplasmic binding protein" evidence="5">
    <location>
        <begin position="33"/>
        <end position="298"/>
    </location>
</feature>
<dbReference type="PANTHER" id="PTHR46847:SF1">
    <property type="entry name" value="D-ALLOSE-BINDING PERIPLASMIC PROTEIN-RELATED"/>
    <property type="match status" value="1"/>
</dbReference>
<protein>
    <submittedName>
        <fullName evidence="6">Monosaccharide ABC transporter substrate-binding protein, CUT2 family</fullName>
    </submittedName>
</protein>
<evidence type="ECO:0000256" key="2">
    <source>
        <dbReference type="ARBA" id="ARBA00007639"/>
    </source>
</evidence>
<evidence type="ECO:0000313" key="6">
    <source>
        <dbReference type="EMBL" id="SOE46625.1"/>
    </source>
</evidence>
<evidence type="ECO:0000313" key="7">
    <source>
        <dbReference type="Proteomes" id="UP000219522"/>
    </source>
</evidence>
<dbReference type="Gene3D" id="3.40.50.2300">
    <property type="match status" value="2"/>
</dbReference>
<comment type="subcellular location">
    <subcellularLocation>
        <location evidence="1">Cell envelope</location>
    </subcellularLocation>
</comment>
<dbReference type="GO" id="GO:0030246">
    <property type="term" value="F:carbohydrate binding"/>
    <property type="evidence" value="ECO:0007669"/>
    <property type="project" value="UniProtKB-ARBA"/>
</dbReference>
<evidence type="ECO:0000256" key="4">
    <source>
        <dbReference type="SAM" id="SignalP"/>
    </source>
</evidence>
<feature type="chain" id="PRO_5031234486" evidence="4">
    <location>
        <begin position="29"/>
        <end position="325"/>
    </location>
</feature>
<dbReference type="InterPro" id="IPR028082">
    <property type="entry name" value="Peripla_BP_I"/>
</dbReference>
<evidence type="ECO:0000256" key="3">
    <source>
        <dbReference type="ARBA" id="ARBA00022729"/>
    </source>
</evidence>
<dbReference type="AlphaFoldDB" id="A0A7Z7I0Z6"/>
<dbReference type="CDD" id="cd01536">
    <property type="entry name" value="PBP1_ABC_sugar_binding-like"/>
    <property type="match status" value="1"/>
</dbReference>
<proteinExistence type="inferred from homology"/>
<dbReference type="InterPro" id="IPR025997">
    <property type="entry name" value="SBP_2_dom"/>
</dbReference>
<evidence type="ECO:0000259" key="5">
    <source>
        <dbReference type="Pfam" id="PF13407"/>
    </source>
</evidence>
<accession>A0A7Z7I0Z6</accession>
<keyword evidence="7" id="KW-1185">Reference proteome</keyword>
<feature type="signal peptide" evidence="4">
    <location>
        <begin position="1"/>
        <end position="28"/>
    </location>
</feature>
<dbReference type="PANTHER" id="PTHR46847">
    <property type="entry name" value="D-ALLOSE-BINDING PERIPLASMIC PROTEIN-RELATED"/>
    <property type="match status" value="1"/>
</dbReference>
<name>A0A7Z7I0Z6_9BURK</name>
<dbReference type="Pfam" id="PF13407">
    <property type="entry name" value="Peripla_BP_4"/>
    <property type="match status" value="1"/>
</dbReference>
<evidence type="ECO:0000256" key="1">
    <source>
        <dbReference type="ARBA" id="ARBA00004196"/>
    </source>
</evidence>
<dbReference type="Proteomes" id="UP000219522">
    <property type="component" value="Unassembled WGS sequence"/>
</dbReference>
<dbReference type="GO" id="GO:0030313">
    <property type="term" value="C:cell envelope"/>
    <property type="evidence" value="ECO:0007669"/>
    <property type="project" value="UniProtKB-SubCell"/>
</dbReference>
<dbReference type="RefSeq" id="WP_244195376.1">
    <property type="nucleotide sequence ID" value="NZ_OCSU01000001.1"/>
</dbReference>
<dbReference type="SUPFAM" id="SSF53822">
    <property type="entry name" value="Periplasmic binding protein-like I"/>
    <property type="match status" value="1"/>
</dbReference>
<keyword evidence="3 4" id="KW-0732">Signal</keyword>
<sequence>MKISTEFKRFGMAAASVALALVTGTAVAKDITIAIVAANMEYPFNAAEVRGFQTQAKELGIKSIVLDPKGSVEKQGNAVDDLITRKVDGIGSILLDSVVAKTWIDRANENNIPFVSVGVQVGDPEKVPLKDVYPKLTALVTRDDVESGVIAGQMAAKFLPKDRVAQIGIVEGAAGVAAVKQRSQGFEEGLKKAGAKYKIVASQPTDWTEVKGETVCQNILTAHPDVDLFFAQYDDLGLGCSRAIRNMGAHAKVVAADGGSRRGIDAIKAGEMAGSVCSKPETMGRLSAKALYDAITNKSTVKAQLITYKQVGVTKDNLSECVPQF</sequence>
<gene>
    <name evidence="6" type="ORF">SAMN05446927_0144</name>
</gene>